<evidence type="ECO:0000313" key="2">
    <source>
        <dbReference type="Proteomes" id="UP000234275"/>
    </source>
</evidence>
<dbReference type="RefSeq" id="XP_024700279.1">
    <property type="nucleotide sequence ID" value="XM_024853689.1"/>
</dbReference>
<dbReference type="EMBL" id="MSFO01000008">
    <property type="protein sequence ID" value="PLB44977.1"/>
    <property type="molecule type" value="Genomic_DNA"/>
</dbReference>
<reference evidence="1 2" key="1">
    <citation type="submission" date="2016-12" db="EMBL/GenBank/DDBJ databases">
        <title>The genomes of Aspergillus section Nigri reveals drivers in fungal speciation.</title>
        <authorList>
            <consortium name="DOE Joint Genome Institute"/>
            <person name="Vesth T.C."/>
            <person name="Nybo J."/>
            <person name="Theobald S."/>
            <person name="Brandl J."/>
            <person name="Frisvad J.C."/>
            <person name="Nielsen K.F."/>
            <person name="Lyhne E.K."/>
            <person name="Kogle M.E."/>
            <person name="Kuo A."/>
            <person name="Riley R."/>
            <person name="Clum A."/>
            <person name="Nolan M."/>
            <person name="Lipzen A."/>
            <person name="Salamov A."/>
            <person name="Henrissat B."/>
            <person name="Wiebenga A."/>
            <person name="De Vries R.P."/>
            <person name="Grigoriev I.V."/>
            <person name="Mortensen U.H."/>
            <person name="Andersen M.R."/>
            <person name="Baker S.E."/>
        </authorList>
    </citation>
    <scope>NUCLEOTIDE SEQUENCE [LARGE SCALE GENOMIC DNA]</scope>
    <source>
        <strain evidence="1 2">IBT 23096</strain>
    </source>
</reference>
<organism evidence="1 2">
    <name type="scientific">Aspergillus steynii IBT 23096</name>
    <dbReference type="NCBI Taxonomy" id="1392250"/>
    <lineage>
        <taxon>Eukaryota</taxon>
        <taxon>Fungi</taxon>
        <taxon>Dikarya</taxon>
        <taxon>Ascomycota</taxon>
        <taxon>Pezizomycotina</taxon>
        <taxon>Eurotiomycetes</taxon>
        <taxon>Eurotiomycetidae</taxon>
        <taxon>Eurotiales</taxon>
        <taxon>Aspergillaceae</taxon>
        <taxon>Aspergillus</taxon>
        <taxon>Aspergillus subgen. Circumdati</taxon>
    </lineage>
</organism>
<gene>
    <name evidence="1" type="ORF">P170DRAFT_479511</name>
</gene>
<sequence>MAIRYPIGTSTSKALSPGPGRVAGTGLGRFDESTCLLDLDLRNMFGFDSFLTRPRRVDGMGLGLFAEISFPDDYLEILDSNSEQALVGWLGRAWNALKQHRAGLLVVGKSLLFHGQRRRQTTQVA</sequence>
<name>A0A2I2FWJ1_9EURO</name>
<dbReference type="GeneID" id="36561387"/>
<evidence type="ECO:0000313" key="1">
    <source>
        <dbReference type="EMBL" id="PLB44977.1"/>
    </source>
</evidence>
<dbReference type="Proteomes" id="UP000234275">
    <property type="component" value="Unassembled WGS sequence"/>
</dbReference>
<protein>
    <submittedName>
        <fullName evidence="1">Uncharacterized protein</fullName>
    </submittedName>
</protein>
<dbReference type="AlphaFoldDB" id="A0A2I2FWJ1"/>
<comment type="caution">
    <text evidence="1">The sequence shown here is derived from an EMBL/GenBank/DDBJ whole genome shotgun (WGS) entry which is preliminary data.</text>
</comment>
<proteinExistence type="predicted"/>
<keyword evidence="2" id="KW-1185">Reference proteome</keyword>
<accession>A0A2I2FWJ1</accession>
<dbReference type="VEuPathDB" id="FungiDB:P170DRAFT_479511"/>